<evidence type="ECO:0000313" key="2">
    <source>
        <dbReference type="Proteomes" id="UP000251088"/>
    </source>
</evidence>
<gene>
    <name evidence="1" type="ORF">NCTC9128_01710</name>
</gene>
<protein>
    <submittedName>
        <fullName evidence="1">Signal peptide protein</fullName>
    </submittedName>
</protein>
<dbReference type="Proteomes" id="UP000251088">
    <property type="component" value="Unassembled WGS sequence"/>
</dbReference>
<dbReference type="AlphaFoldDB" id="A0A2X3CUX4"/>
<dbReference type="EMBL" id="UAWN01000006">
    <property type="protein sequence ID" value="SQC12375.1"/>
    <property type="molecule type" value="Genomic_DNA"/>
</dbReference>
<evidence type="ECO:0000313" key="1">
    <source>
        <dbReference type="EMBL" id="SQC12375.1"/>
    </source>
</evidence>
<proteinExistence type="predicted"/>
<name>A0A2X3CUX4_KLEPN</name>
<reference evidence="1 2" key="1">
    <citation type="submission" date="2018-06" db="EMBL/GenBank/DDBJ databases">
        <authorList>
            <consortium name="Pathogen Informatics"/>
            <person name="Doyle S."/>
        </authorList>
    </citation>
    <scope>NUCLEOTIDE SEQUENCE [LARGE SCALE GENOMIC DNA]</scope>
    <source>
        <strain evidence="1 2">NCTC9128</strain>
    </source>
</reference>
<organism evidence="1 2">
    <name type="scientific">Klebsiella pneumoniae</name>
    <dbReference type="NCBI Taxonomy" id="573"/>
    <lineage>
        <taxon>Bacteria</taxon>
        <taxon>Pseudomonadati</taxon>
        <taxon>Pseudomonadota</taxon>
        <taxon>Gammaproteobacteria</taxon>
        <taxon>Enterobacterales</taxon>
        <taxon>Enterobacteriaceae</taxon>
        <taxon>Klebsiella/Raoultella group</taxon>
        <taxon>Klebsiella</taxon>
        <taxon>Klebsiella pneumoniae complex</taxon>
    </lineage>
</organism>
<accession>A0A2X3CUX4</accession>
<sequence length="31" mass="3404">MDELVRLGRQKGDGVEDEVFVQAARLVSKGT</sequence>